<dbReference type="Gene3D" id="3.90.1580.10">
    <property type="entry name" value="paralog of FGE (formylglycine-generating enzyme)"/>
    <property type="match status" value="1"/>
</dbReference>
<dbReference type="EMBL" id="CP157484">
    <property type="protein sequence ID" value="XBO40796.1"/>
    <property type="molecule type" value="Genomic_DNA"/>
</dbReference>
<dbReference type="Pfam" id="PF03781">
    <property type="entry name" value="FGE-sulfatase"/>
    <property type="match status" value="1"/>
</dbReference>
<dbReference type="PANTHER" id="PTHR23150">
    <property type="entry name" value="SULFATASE MODIFYING FACTOR 1, 2"/>
    <property type="match status" value="1"/>
</dbReference>
<name>A0AAU7JKJ7_9HYPH</name>
<dbReference type="SUPFAM" id="SSF56436">
    <property type="entry name" value="C-type lectin-like"/>
    <property type="match status" value="1"/>
</dbReference>
<dbReference type="InterPro" id="IPR016187">
    <property type="entry name" value="CTDL_fold"/>
</dbReference>
<protein>
    <submittedName>
        <fullName evidence="2">Formylglycine-generating enzyme family protein</fullName>
    </submittedName>
</protein>
<evidence type="ECO:0000313" key="2">
    <source>
        <dbReference type="EMBL" id="XBO40796.1"/>
    </source>
</evidence>
<sequence length="317" mass="35373">MLSGTAHHQGMVKIAGGQFLMGSDRHYPEEAPAHRVRVSGFWIDEHPVTNRQFRAFVAATGYTTFAEIPPRPEDYPGAFPGMLRAGSLVFTPTDHPVDLRDLSQWWTFAFGASWQAPYGPGSSLDGLDDHPVVHICFQDARAYAEWAGKDLPTEAEWEYAAWGGREGTEFAWGDEFTPGGRPMANTWTGRFPVREAGQDGWERTSPVGAYPANGFGLYDMIGNVWEWTSDWYAARHAAPASKPCCFPRDPRGAREHDSLDPAQPAIRIPRKVVKGGSHLCSPHYCRRYRPAARQAQPVDTSMSHLGFRCVIRERSEP</sequence>
<dbReference type="AlphaFoldDB" id="A0AAU7JKJ7"/>
<reference evidence="2" key="1">
    <citation type="submission" date="2024-05" db="EMBL/GenBank/DDBJ databases">
        <authorList>
            <person name="Kim S."/>
            <person name="Heo J."/>
            <person name="Choi H."/>
            <person name="Choi Y."/>
            <person name="Kwon S.-W."/>
            <person name="Kim Y."/>
        </authorList>
    </citation>
    <scope>NUCLEOTIDE SEQUENCE</scope>
    <source>
        <strain evidence="2">KACC 23698</strain>
    </source>
</reference>
<organism evidence="2">
    <name type="scientific">Alsobacter sp. KACC 23698</name>
    <dbReference type="NCBI Taxonomy" id="3149229"/>
    <lineage>
        <taxon>Bacteria</taxon>
        <taxon>Pseudomonadati</taxon>
        <taxon>Pseudomonadota</taxon>
        <taxon>Alphaproteobacteria</taxon>
        <taxon>Hyphomicrobiales</taxon>
        <taxon>Alsobacteraceae</taxon>
        <taxon>Alsobacter</taxon>
    </lineage>
</organism>
<dbReference type="InterPro" id="IPR042095">
    <property type="entry name" value="SUMF_sf"/>
</dbReference>
<proteinExistence type="predicted"/>
<dbReference type="RefSeq" id="WP_406857654.1">
    <property type="nucleotide sequence ID" value="NZ_CP157484.1"/>
</dbReference>
<feature type="domain" description="Sulfatase-modifying factor enzyme-like" evidence="1">
    <location>
        <begin position="9"/>
        <end position="310"/>
    </location>
</feature>
<gene>
    <name evidence="2" type="ORF">ABEG18_08575</name>
</gene>
<dbReference type="GO" id="GO:0120147">
    <property type="term" value="F:formylglycine-generating oxidase activity"/>
    <property type="evidence" value="ECO:0007669"/>
    <property type="project" value="TreeGrafter"/>
</dbReference>
<dbReference type="InterPro" id="IPR051043">
    <property type="entry name" value="Sulfatase_Mod_Factor_Kinase"/>
</dbReference>
<dbReference type="PANTHER" id="PTHR23150:SF19">
    <property type="entry name" value="FORMYLGLYCINE-GENERATING ENZYME"/>
    <property type="match status" value="1"/>
</dbReference>
<dbReference type="InterPro" id="IPR005532">
    <property type="entry name" value="SUMF_dom"/>
</dbReference>
<accession>A0AAU7JKJ7</accession>
<evidence type="ECO:0000259" key="1">
    <source>
        <dbReference type="Pfam" id="PF03781"/>
    </source>
</evidence>